<reference evidence="1 2" key="1">
    <citation type="submission" date="2019-05" db="EMBL/GenBank/DDBJ databases">
        <title>Draft genome sequence of Actinomadura geliboluensis A8036.</title>
        <authorList>
            <person name="Saricaoglu S."/>
            <person name="Isik K."/>
        </authorList>
    </citation>
    <scope>NUCLEOTIDE SEQUENCE [LARGE SCALE GENOMIC DNA]</scope>
    <source>
        <strain evidence="1 2">A8036</strain>
    </source>
</reference>
<protein>
    <submittedName>
        <fullName evidence="1">Uncharacterized protein</fullName>
    </submittedName>
</protein>
<keyword evidence="2" id="KW-1185">Reference proteome</keyword>
<gene>
    <name evidence="1" type="ORF">ETD96_23790</name>
</gene>
<dbReference type="RefSeq" id="WP_138638696.1">
    <property type="nucleotide sequence ID" value="NZ_VCKZ01000186.1"/>
</dbReference>
<name>A0A5S4GRI0_9ACTN</name>
<accession>A0A5S4GRI0</accession>
<proteinExistence type="predicted"/>
<organism evidence="1 2">
    <name type="scientific">Actinomadura geliboluensis</name>
    <dbReference type="NCBI Taxonomy" id="882440"/>
    <lineage>
        <taxon>Bacteria</taxon>
        <taxon>Bacillati</taxon>
        <taxon>Actinomycetota</taxon>
        <taxon>Actinomycetes</taxon>
        <taxon>Streptosporangiales</taxon>
        <taxon>Thermomonosporaceae</taxon>
        <taxon>Actinomadura</taxon>
    </lineage>
</organism>
<dbReference type="Gene3D" id="1.10.1200.20">
    <property type="entry name" value="Colicin E immunity protein"/>
    <property type="match status" value="1"/>
</dbReference>
<dbReference type="EMBL" id="VCKZ01000186">
    <property type="protein sequence ID" value="TMR35131.1"/>
    <property type="molecule type" value="Genomic_DNA"/>
</dbReference>
<comment type="caution">
    <text evidence="1">The sequence shown here is derived from an EMBL/GenBank/DDBJ whole genome shotgun (WGS) entry which is preliminary data.</text>
</comment>
<evidence type="ECO:0000313" key="2">
    <source>
        <dbReference type="Proteomes" id="UP000305238"/>
    </source>
</evidence>
<dbReference type="OrthoDB" id="3399356at2"/>
<dbReference type="InterPro" id="IPR035900">
    <property type="entry name" value="Colicin_E_sf"/>
</dbReference>
<evidence type="ECO:0000313" key="1">
    <source>
        <dbReference type="EMBL" id="TMR35131.1"/>
    </source>
</evidence>
<sequence length="147" mass="16485">MELRPELLPPTIAAERLAELAGEIERIGDLLSRGEPAAGAIEDFNRATGHNYAAHDFTDYLDWRTLDEFAVEAARPAYPRVADITRAELAEIVRRIQSADPETDYYSRVLDASVTHPNWGDLVFHTPDLDDPEQIADEILAYRPIAL</sequence>
<dbReference type="Proteomes" id="UP000305238">
    <property type="component" value="Unassembled WGS sequence"/>
</dbReference>
<dbReference type="AlphaFoldDB" id="A0A5S4GRI0"/>